<feature type="compositionally biased region" description="Polar residues" evidence="1">
    <location>
        <begin position="649"/>
        <end position="663"/>
    </location>
</feature>
<evidence type="ECO:0000313" key="3">
    <source>
        <dbReference type="Proteomes" id="UP000039865"/>
    </source>
</evidence>
<feature type="region of interest" description="Disordered" evidence="1">
    <location>
        <begin position="707"/>
        <end position="738"/>
    </location>
</feature>
<dbReference type="Proteomes" id="UP000039865">
    <property type="component" value="Unassembled WGS sequence"/>
</dbReference>
<accession>A0A078AE56</accession>
<proteinExistence type="predicted"/>
<gene>
    <name evidence="2" type="primary">Contig6439.g6892</name>
    <name evidence="2" type="ORF">STYLEM_9541</name>
</gene>
<name>A0A078AE56_STYLE</name>
<sequence length="1387" mass="160110">MSNNYYSGQMNQHPNSMQNFPSHSFQPKHYHPLTSEKICCFRHIFELNNFFKQQAITEAGDAIIKFFNKPNAISIMLSDESADFNAKRTLFLLCNEHASRFTVSNELEKAQILLDKAQALSHDMPPALKATLFSNISCFYEKTNDDQTALLYLNQAMSAESQVIESAPSSQSNLTQVSANNAADVVGLAISHNNLAVLELKAQNFPAAFKASKNAVMTLEPKLFSDIKQAQNSGLDLRNEKGFVDRLQVLLIAYFNLGVSQCKVGNIQYAQTVFEHGFKMGKKYLGEDHYFTQRFIRRMAKPMGNGMRGPSPQRSIKHDTSKVGGQRAASAYGPIMNPNESDIIVDVVTTNKQQTQQHSMNVISKGDKRKIITAYPNPQHQLNKDNSGGSVLDSAHSSSHSQFNPRTESRKRSELMQMVKDSQEENQISNNNANQEQTMDYNGKNQSSQDDIKKKKQELMKQLEDELKTKQEQMQKQQEQDAKKIQDLLQNLSQNQTDLSKKWEDFQKKQEDFEKKIAQEKNEILLERQRIQDENRRVEQEKQLQLEKLRLEERLLEQEKRQLKENESKAKEVENMYIKSQEQLQREKDQQLKEYQDMIKNLMSQQEKYNDLKDNFTQMMAQQQKELQEKAEKQQKKLLEQLQQQQQQSQHTQFSHFASSIPNNDEKSRQLENKIVTSSFISIPDEKQSKPSSKNNSFLNIVDQLKPQWTADQNPPIKISIQEKPKEEVKKESPVLIRQPSKLQGSSYSVVAKAEDLKEEQIKSLQRLQSSSKLIKDVRKQGESTSLPINSPNMDKDGELKVQDSPKSALLKLDHDSKQKGNALSDVSSIKESANAPTEQLYTFTMEQLNEIIEEDIKLYDSSIILNNEIVAAQFKTPKIVSQVIFCEGLYYKMYCEGCLGKDGKPIFKMNGICEDPKINVNDEELIFFEMKSILNLIIVKDVLPPFLPIKNIRTFTDICKYFIFPFILTTQENRGDETSTPGNAEIWGRSPGLLSQPTQIEILKNLCSVSLHYASDRYFRLAITSLDQESANSLYLDLYFDESSFEKYFQTIDPADFKRDGQVIPLKDGEVRLTSIKMVDKDFLFEIENALKMFETYLINEFGQEVQFPYIVYERTGLIYQLRIKDEGQLQELWCVKDDPKTQSFHIVCKTLYELRIKKHVIEQIERRMVVDYNQIWITFGVPLGNQNPLKDSQKKDEQQTQQAVDRSQHIMMASLLLQTTFLHMPTMELNKGDAEDSDYEEEVNISQKKIECVMHIRKLLDINKEKMPLTIQLLGYDNNTYLGIKVTAYNPALIKETGVFLTVNQKYWELTDEQKANVPKKKTMKTEILHDFYHIPDLLKRNGFTVIFNNLMIKKNEKTVKWKGPYGESHIDVFESYFTRSSNSH</sequence>
<protein>
    <submittedName>
        <fullName evidence="2">Uncharacterized protein</fullName>
    </submittedName>
</protein>
<dbReference type="InterPro" id="IPR011990">
    <property type="entry name" value="TPR-like_helical_dom_sf"/>
</dbReference>
<feature type="region of interest" description="Disordered" evidence="1">
    <location>
        <begin position="779"/>
        <end position="802"/>
    </location>
</feature>
<dbReference type="OMA" id="IWECHRI"/>
<dbReference type="InParanoid" id="A0A078AE56"/>
<dbReference type="EMBL" id="CCKQ01009070">
    <property type="protein sequence ID" value="CDW80539.1"/>
    <property type="molecule type" value="Genomic_DNA"/>
</dbReference>
<evidence type="ECO:0000256" key="1">
    <source>
        <dbReference type="SAM" id="MobiDB-lite"/>
    </source>
</evidence>
<feature type="compositionally biased region" description="Low complexity" evidence="1">
    <location>
        <begin position="387"/>
        <end position="401"/>
    </location>
</feature>
<keyword evidence="3" id="KW-1185">Reference proteome</keyword>
<feature type="region of interest" description="Disordered" evidence="1">
    <location>
        <begin position="378"/>
        <end position="453"/>
    </location>
</feature>
<organism evidence="2 3">
    <name type="scientific">Stylonychia lemnae</name>
    <name type="common">Ciliate</name>
    <dbReference type="NCBI Taxonomy" id="5949"/>
    <lineage>
        <taxon>Eukaryota</taxon>
        <taxon>Sar</taxon>
        <taxon>Alveolata</taxon>
        <taxon>Ciliophora</taxon>
        <taxon>Intramacronucleata</taxon>
        <taxon>Spirotrichea</taxon>
        <taxon>Stichotrichia</taxon>
        <taxon>Sporadotrichida</taxon>
        <taxon>Oxytrichidae</taxon>
        <taxon>Stylonychinae</taxon>
        <taxon>Stylonychia</taxon>
    </lineage>
</organism>
<dbReference type="Gene3D" id="1.25.40.10">
    <property type="entry name" value="Tetratricopeptide repeat domain"/>
    <property type="match status" value="1"/>
</dbReference>
<feature type="compositionally biased region" description="Polar residues" evidence="1">
    <location>
        <begin position="783"/>
        <end position="793"/>
    </location>
</feature>
<dbReference type="OrthoDB" id="296325at2759"/>
<feature type="region of interest" description="Disordered" evidence="1">
    <location>
        <begin position="623"/>
        <end position="667"/>
    </location>
</feature>
<evidence type="ECO:0000313" key="2">
    <source>
        <dbReference type="EMBL" id="CDW80539.1"/>
    </source>
</evidence>
<feature type="compositionally biased region" description="Basic and acidic residues" evidence="1">
    <location>
        <begin position="626"/>
        <end position="639"/>
    </location>
</feature>
<feature type="compositionally biased region" description="Polar residues" evidence="1">
    <location>
        <begin position="425"/>
        <end position="449"/>
    </location>
</feature>
<reference evidence="2 3" key="1">
    <citation type="submission" date="2014-06" db="EMBL/GenBank/DDBJ databases">
        <authorList>
            <person name="Swart Estienne"/>
        </authorList>
    </citation>
    <scope>NUCLEOTIDE SEQUENCE [LARGE SCALE GENOMIC DNA]</scope>
    <source>
        <strain evidence="2 3">130c</strain>
    </source>
</reference>
<feature type="compositionally biased region" description="Basic and acidic residues" evidence="1">
    <location>
        <begin position="721"/>
        <end position="733"/>
    </location>
</feature>